<proteinExistence type="predicted"/>
<dbReference type="Proteomes" id="UP001500220">
    <property type="component" value="Unassembled WGS sequence"/>
</dbReference>
<organism evidence="1 2">
    <name type="scientific">Saccharopolyspora thermophila</name>
    <dbReference type="NCBI Taxonomy" id="89367"/>
    <lineage>
        <taxon>Bacteria</taxon>
        <taxon>Bacillati</taxon>
        <taxon>Actinomycetota</taxon>
        <taxon>Actinomycetes</taxon>
        <taxon>Pseudonocardiales</taxon>
        <taxon>Pseudonocardiaceae</taxon>
        <taxon>Saccharopolyspora</taxon>
    </lineage>
</organism>
<name>A0ABN1CZ02_9PSEU</name>
<reference evidence="1 2" key="1">
    <citation type="journal article" date="2019" name="Int. J. Syst. Evol. Microbiol.">
        <title>The Global Catalogue of Microorganisms (GCM) 10K type strain sequencing project: providing services to taxonomists for standard genome sequencing and annotation.</title>
        <authorList>
            <consortium name="The Broad Institute Genomics Platform"/>
            <consortium name="The Broad Institute Genome Sequencing Center for Infectious Disease"/>
            <person name="Wu L."/>
            <person name="Ma J."/>
        </authorList>
    </citation>
    <scope>NUCLEOTIDE SEQUENCE [LARGE SCALE GENOMIC DNA]</scope>
    <source>
        <strain evidence="1 2">JCM 10664</strain>
    </source>
</reference>
<keyword evidence="2" id="KW-1185">Reference proteome</keyword>
<accession>A0ABN1CZ02</accession>
<dbReference type="EMBL" id="BAAAHC010000013">
    <property type="protein sequence ID" value="GAA0529816.1"/>
    <property type="molecule type" value="Genomic_DNA"/>
</dbReference>
<comment type="caution">
    <text evidence="1">The sequence shown here is derived from an EMBL/GenBank/DDBJ whole genome shotgun (WGS) entry which is preliminary data.</text>
</comment>
<evidence type="ECO:0000313" key="1">
    <source>
        <dbReference type="EMBL" id="GAA0529816.1"/>
    </source>
</evidence>
<protein>
    <submittedName>
        <fullName evidence="1">Uncharacterized protein</fullName>
    </submittedName>
</protein>
<sequence>MMWCEPLVVFVLLARDLVNSHARRPGRDALLAHLSPALVGELEDALCGAPGAIVVACHDRWLRRSWDTPTLNLHGGRRSS</sequence>
<evidence type="ECO:0000313" key="2">
    <source>
        <dbReference type="Proteomes" id="UP001500220"/>
    </source>
</evidence>
<gene>
    <name evidence="1" type="ORF">GCM10009545_35340</name>
</gene>